<reference evidence="2" key="1">
    <citation type="submission" date="2015-02" db="EMBL/GenBank/DDBJ databases">
        <title>A novel member of the family Ruminococcaceae isolated from human feces.</title>
        <authorList>
            <person name="Shkoporov A.N."/>
            <person name="Chaplin A.V."/>
            <person name="Motuzova O.V."/>
            <person name="Kafarskaia L.I."/>
            <person name="Khokhlova E.V."/>
            <person name="Efimov B.A."/>
        </authorList>
    </citation>
    <scope>NUCLEOTIDE SEQUENCE [LARGE SCALE GENOMIC DNA]</scope>
    <source>
        <strain evidence="2">585-1</strain>
    </source>
</reference>
<keyword evidence="1" id="KW-1133">Transmembrane helix</keyword>
<keyword evidence="1" id="KW-0812">Transmembrane</keyword>
<name>A0A0D8J1G8_9FIRM</name>
<gene>
    <name evidence="3" type="ORF">GMD52_00240</name>
    <name evidence="2" type="ORF">TQ39_04170</name>
</gene>
<evidence type="ECO:0000256" key="1">
    <source>
        <dbReference type="SAM" id="Phobius"/>
    </source>
</evidence>
<organism evidence="2 4">
    <name type="scientific">Ruthenibacterium lactatiformans</name>
    <dbReference type="NCBI Taxonomy" id="1550024"/>
    <lineage>
        <taxon>Bacteria</taxon>
        <taxon>Bacillati</taxon>
        <taxon>Bacillota</taxon>
        <taxon>Clostridia</taxon>
        <taxon>Eubacteriales</taxon>
        <taxon>Oscillospiraceae</taxon>
        <taxon>Ruthenibacterium</taxon>
    </lineage>
</organism>
<reference evidence="3 5" key="2">
    <citation type="journal article" date="2019" name="Nat. Med.">
        <title>A library of human gut bacterial isolates paired with longitudinal multiomics data enables mechanistic microbiome research.</title>
        <authorList>
            <person name="Poyet M."/>
            <person name="Groussin M."/>
            <person name="Gibbons S.M."/>
            <person name="Avila-Pacheco J."/>
            <person name="Jiang X."/>
            <person name="Kearney S.M."/>
            <person name="Perrotta A.R."/>
            <person name="Berdy B."/>
            <person name="Zhao S."/>
            <person name="Lieberman T.D."/>
            <person name="Swanson P.K."/>
            <person name="Smith M."/>
            <person name="Roesemann S."/>
            <person name="Alexander J.E."/>
            <person name="Rich S.A."/>
            <person name="Livny J."/>
            <person name="Vlamakis H."/>
            <person name="Clish C."/>
            <person name="Bullock K."/>
            <person name="Deik A."/>
            <person name="Scott J."/>
            <person name="Pierce K.A."/>
            <person name="Xavier R.J."/>
            <person name="Alm E.J."/>
        </authorList>
    </citation>
    <scope>NUCLEOTIDE SEQUENCE [LARGE SCALE GENOMIC DNA]</scope>
    <source>
        <strain evidence="3 5">BIOML-A7</strain>
    </source>
</reference>
<dbReference type="AlphaFoldDB" id="A0A0D8J1G8"/>
<dbReference type="Proteomes" id="UP000449193">
    <property type="component" value="Unassembled WGS sequence"/>
</dbReference>
<comment type="caution">
    <text evidence="2">The sequence shown here is derived from an EMBL/GenBank/DDBJ whole genome shotgun (WGS) entry which is preliminary data.</text>
</comment>
<sequence length="462" mass="48843">MDTCKNCGKPLENPDQELCPACRAVENAKARTRREEKAGHARRRRMNRTTRKMLIAVCVLAVVFTGLCVTATVMYDKYNPDEFIASVDAALEAGDARALKNLLKGEDLTVSDEGAAALCRAFTDAAQREALRGQLEDQVVDGGAQGAFPALGVEKESVFFGYSRYSLTVHSVRLLLSSPVQNLRLSLDGVPRTGEQTADGILYQNLFPGLYTCTVTGTTAAGQAVEGDATDLALLSSVEPTVFSGALPIADITVSGCVNDGAVITVDGAAVEQKPVNGVVTLPQVAVGSTIGMQYTAPWGAVTTASVQFADKTVTTLAFENPVTEGGVPAAGELNTLLTAHYAAYLDALNNQDTALISGCTEEYKAALAQGVVSDTHKANLYVMGTAECNPAAIKSTAADGTARVSCYVKLTYTHSDRESHEETPATAYRVYTFTWADGWKVSASADSTEEAYNTASMDALP</sequence>
<evidence type="ECO:0000313" key="4">
    <source>
        <dbReference type="Proteomes" id="UP000032483"/>
    </source>
</evidence>
<dbReference type="RefSeq" id="WP_050004672.1">
    <property type="nucleotide sequence ID" value="NZ_CAUBPW010000078.1"/>
</dbReference>
<accession>A0A0D8J1G8</accession>
<dbReference type="GeneID" id="42855828"/>
<dbReference type="EMBL" id="JXXK01000004">
    <property type="protein sequence ID" value="KJF40732.1"/>
    <property type="molecule type" value="Genomic_DNA"/>
</dbReference>
<dbReference type="Proteomes" id="UP000032483">
    <property type="component" value="Unassembled WGS sequence"/>
</dbReference>
<proteinExistence type="predicted"/>
<evidence type="ECO:0000313" key="2">
    <source>
        <dbReference type="EMBL" id="KJF40732.1"/>
    </source>
</evidence>
<feature type="transmembrane region" description="Helical" evidence="1">
    <location>
        <begin position="53"/>
        <end position="75"/>
    </location>
</feature>
<keyword evidence="1" id="KW-0472">Membrane</keyword>
<evidence type="ECO:0000313" key="3">
    <source>
        <dbReference type="EMBL" id="MTS49969.1"/>
    </source>
</evidence>
<dbReference type="EMBL" id="WMZR01000001">
    <property type="protein sequence ID" value="MTS49969.1"/>
    <property type="molecule type" value="Genomic_DNA"/>
</dbReference>
<evidence type="ECO:0000313" key="5">
    <source>
        <dbReference type="Proteomes" id="UP000449193"/>
    </source>
</evidence>
<protein>
    <submittedName>
        <fullName evidence="2">Uncharacterized protein</fullName>
    </submittedName>
</protein>
<keyword evidence="4" id="KW-1185">Reference proteome</keyword>